<proteinExistence type="inferred from homology"/>
<dbReference type="InterPro" id="IPR033891">
    <property type="entry name" value="TTC38"/>
</dbReference>
<dbReference type="Proteomes" id="UP000032430">
    <property type="component" value="Chromosome I"/>
</dbReference>
<accession>A0A098G7U6</accession>
<dbReference type="KEGG" id="lfa:LFA_3191"/>
<evidence type="ECO:0000313" key="5">
    <source>
        <dbReference type="EMBL" id="CEG58527.1"/>
    </source>
</evidence>
<evidence type="ECO:0000256" key="1">
    <source>
        <dbReference type="ARBA" id="ARBA00005857"/>
    </source>
</evidence>
<dbReference type="PANTHER" id="PTHR16263:SF4">
    <property type="entry name" value="TETRATRICOPEPTIDE REPEAT PROTEIN 38"/>
    <property type="match status" value="1"/>
</dbReference>
<dbReference type="EMBL" id="LN614827">
    <property type="protein sequence ID" value="CEG58527.1"/>
    <property type="molecule type" value="Genomic_DNA"/>
</dbReference>
<sequence>MIMHTQRGLEVSTRSPDVIDDINSFHGQVLGSGVNAGAILDAAQRNPDNVLIQIYAAVYYLYAQEYEIDKQAKIHLFSAEKLLEKANLREKILYDVVLHWYQRDYTQAINLLEQVIELFPRDTLALKILEWLFYCTGQAFQAERFLRICNQCASVNQDESHFLATHSFALELCGYYSQARDMAERAIAMNLFTPWAHHTLAHVALLDRDISGGIKRLQSLQSSWDGILPLLKGHNTWHLALFHLAQRNEQEIIKLYPSIFGALPNTVLEQLDAISLLWRMDMAGLPQDKLFHSIATHLGNHPFEYYIGFNNAHFIYALVRTNQKKLADNSLKQMEKAAQDLPTQSLWVKTVLPLCHGIYAFADADYKTASALMESIIEQSPRVGGSDAQVELFAQTYFLSLLHTQQRDKAWLFFSNHLSYYKDTALVEWWNMA</sequence>
<dbReference type="STRING" id="1212491.LFA_3191"/>
<evidence type="ECO:0000313" key="6">
    <source>
        <dbReference type="Proteomes" id="UP000032430"/>
    </source>
</evidence>
<protein>
    <recommendedName>
        <fullName evidence="2">Tetratricopeptide repeat protein 38</fullName>
    </recommendedName>
</protein>
<organism evidence="5 6">
    <name type="scientific">Legionella fallonii LLAP-10</name>
    <dbReference type="NCBI Taxonomy" id="1212491"/>
    <lineage>
        <taxon>Bacteria</taxon>
        <taxon>Pseudomonadati</taxon>
        <taxon>Pseudomonadota</taxon>
        <taxon>Gammaproteobacteria</taxon>
        <taxon>Legionellales</taxon>
        <taxon>Legionellaceae</taxon>
        <taxon>Legionella</taxon>
    </lineage>
</organism>
<dbReference type="AlphaFoldDB" id="A0A098G7U6"/>
<comment type="similarity">
    <text evidence="1">Belongs to the TTC38 family.</text>
</comment>
<dbReference type="PANTHER" id="PTHR16263">
    <property type="entry name" value="TETRATRICOPEPTIDE REPEAT PROTEIN 38"/>
    <property type="match status" value="1"/>
</dbReference>
<reference evidence="6" key="1">
    <citation type="submission" date="2014-09" db="EMBL/GenBank/DDBJ databases">
        <authorList>
            <person name="Gomez-Valero L."/>
        </authorList>
    </citation>
    <scope>NUCLEOTIDE SEQUENCE [LARGE SCALE GENOMIC DNA]</scope>
    <source>
        <strain evidence="6">ATCC700992</strain>
    </source>
</reference>
<keyword evidence="3" id="KW-0677">Repeat</keyword>
<dbReference type="Gene3D" id="1.25.40.10">
    <property type="entry name" value="Tetratricopeptide repeat domain"/>
    <property type="match status" value="1"/>
</dbReference>
<dbReference type="RefSeq" id="WP_231865855.1">
    <property type="nucleotide sequence ID" value="NZ_LN614827.1"/>
</dbReference>
<dbReference type="InterPro" id="IPR011990">
    <property type="entry name" value="TPR-like_helical_dom_sf"/>
</dbReference>
<evidence type="ECO:0000256" key="2">
    <source>
        <dbReference type="ARBA" id="ARBA00019992"/>
    </source>
</evidence>
<dbReference type="SUPFAM" id="SSF48452">
    <property type="entry name" value="TPR-like"/>
    <property type="match status" value="1"/>
</dbReference>
<keyword evidence="6" id="KW-1185">Reference proteome</keyword>
<evidence type="ECO:0000256" key="3">
    <source>
        <dbReference type="ARBA" id="ARBA00022737"/>
    </source>
</evidence>
<keyword evidence="4" id="KW-0802">TPR repeat</keyword>
<dbReference type="HOGENOM" id="CLU_029972_1_2_6"/>
<gene>
    <name evidence="5" type="ORF">LFA_3191</name>
</gene>
<name>A0A098G7U6_9GAMM</name>
<dbReference type="CDD" id="cd05804">
    <property type="entry name" value="StaR_like"/>
    <property type="match status" value="1"/>
</dbReference>
<evidence type="ECO:0000256" key="4">
    <source>
        <dbReference type="ARBA" id="ARBA00022803"/>
    </source>
</evidence>